<organism evidence="2 3">
    <name type="scientific">Oryza sativa subsp. japonica</name>
    <name type="common">Rice</name>
    <dbReference type="NCBI Taxonomy" id="39947"/>
    <lineage>
        <taxon>Eukaryota</taxon>
        <taxon>Viridiplantae</taxon>
        <taxon>Streptophyta</taxon>
        <taxon>Embryophyta</taxon>
        <taxon>Tracheophyta</taxon>
        <taxon>Spermatophyta</taxon>
        <taxon>Magnoliopsida</taxon>
        <taxon>Liliopsida</taxon>
        <taxon>Poales</taxon>
        <taxon>Poaceae</taxon>
        <taxon>BOP clade</taxon>
        <taxon>Oryzoideae</taxon>
        <taxon>Oryzeae</taxon>
        <taxon>Oryzinae</taxon>
        <taxon>Oryza</taxon>
        <taxon>Oryza sativa</taxon>
    </lineage>
</organism>
<evidence type="ECO:0000313" key="2">
    <source>
        <dbReference type="EMBL" id="BAS91369.1"/>
    </source>
</evidence>
<dbReference type="Proteomes" id="UP000059680">
    <property type="component" value="Chromosome 4"/>
</dbReference>
<dbReference type="InParanoid" id="A0A0N7KJU2"/>
<reference evidence="2 3" key="2">
    <citation type="journal article" date="2013" name="Plant Cell Physiol.">
        <title>Rice Annotation Project Database (RAP-DB): an integrative and interactive database for rice genomics.</title>
        <authorList>
            <person name="Sakai H."/>
            <person name="Lee S.S."/>
            <person name="Tanaka T."/>
            <person name="Numa H."/>
            <person name="Kim J."/>
            <person name="Kawahara Y."/>
            <person name="Wakimoto H."/>
            <person name="Yang C.C."/>
            <person name="Iwamoto M."/>
            <person name="Abe T."/>
            <person name="Yamada Y."/>
            <person name="Muto A."/>
            <person name="Inokuchi H."/>
            <person name="Ikemura T."/>
            <person name="Matsumoto T."/>
            <person name="Sasaki T."/>
            <person name="Itoh T."/>
        </authorList>
    </citation>
    <scope>NUCLEOTIDE SEQUENCE [LARGE SCALE GENOMIC DNA]</scope>
    <source>
        <strain evidence="3">cv. Nipponbare</strain>
    </source>
</reference>
<dbReference type="AlphaFoldDB" id="A0A0N7KJU2"/>
<feature type="non-terminal residue" evidence="2">
    <location>
        <position position="96"/>
    </location>
</feature>
<gene>
    <name evidence="2" type="ordered locus">Os04g0651350</name>
    <name evidence="2" type="ORF">OSNPB_040651350</name>
</gene>
<feature type="compositionally biased region" description="Low complexity" evidence="1">
    <location>
        <begin position="16"/>
        <end position="27"/>
    </location>
</feature>
<name>A0A0N7KJU2_ORYSJ</name>
<feature type="region of interest" description="Disordered" evidence="1">
    <location>
        <begin position="70"/>
        <end position="96"/>
    </location>
</feature>
<proteinExistence type="predicted"/>
<evidence type="ECO:0000256" key="1">
    <source>
        <dbReference type="SAM" id="MobiDB-lite"/>
    </source>
</evidence>
<sequence>MPWRVVGKTTKRRLNMTPTPSGTMPSTDWMAMVAGDGGGDTWPKGVARRRAAVAKRWATAARMVGGGSYTTAGGGSGNAAAAARAQLRPAGRAPFR</sequence>
<accession>A0A0N7KJU2</accession>
<dbReference type="PaxDb" id="39947-A0A0N7KJU2"/>
<keyword evidence="3" id="KW-1185">Reference proteome</keyword>
<protein>
    <submittedName>
        <fullName evidence="2">Os04g0651350 protein</fullName>
    </submittedName>
</protein>
<evidence type="ECO:0000313" key="3">
    <source>
        <dbReference type="Proteomes" id="UP000059680"/>
    </source>
</evidence>
<reference evidence="3" key="1">
    <citation type="journal article" date="2005" name="Nature">
        <title>The map-based sequence of the rice genome.</title>
        <authorList>
            <consortium name="International rice genome sequencing project (IRGSP)"/>
            <person name="Matsumoto T."/>
            <person name="Wu J."/>
            <person name="Kanamori H."/>
            <person name="Katayose Y."/>
            <person name="Fujisawa M."/>
            <person name="Namiki N."/>
            <person name="Mizuno H."/>
            <person name="Yamamoto K."/>
            <person name="Antonio B.A."/>
            <person name="Baba T."/>
            <person name="Sakata K."/>
            <person name="Nagamura Y."/>
            <person name="Aoki H."/>
            <person name="Arikawa K."/>
            <person name="Arita K."/>
            <person name="Bito T."/>
            <person name="Chiden Y."/>
            <person name="Fujitsuka N."/>
            <person name="Fukunaka R."/>
            <person name="Hamada M."/>
            <person name="Harada C."/>
            <person name="Hayashi A."/>
            <person name="Hijishita S."/>
            <person name="Honda M."/>
            <person name="Hosokawa S."/>
            <person name="Ichikawa Y."/>
            <person name="Idonuma A."/>
            <person name="Iijima M."/>
            <person name="Ikeda M."/>
            <person name="Ikeno M."/>
            <person name="Ito K."/>
            <person name="Ito S."/>
            <person name="Ito T."/>
            <person name="Ito Y."/>
            <person name="Ito Y."/>
            <person name="Iwabuchi A."/>
            <person name="Kamiya K."/>
            <person name="Karasawa W."/>
            <person name="Kurita K."/>
            <person name="Katagiri S."/>
            <person name="Kikuta A."/>
            <person name="Kobayashi H."/>
            <person name="Kobayashi N."/>
            <person name="Machita K."/>
            <person name="Maehara T."/>
            <person name="Masukawa M."/>
            <person name="Mizubayashi T."/>
            <person name="Mukai Y."/>
            <person name="Nagasaki H."/>
            <person name="Nagata Y."/>
            <person name="Naito S."/>
            <person name="Nakashima M."/>
            <person name="Nakama Y."/>
            <person name="Nakamichi Y."/>
            <person name="Nakamura M."/>
            <person name="Meguro A."/>
            <person name="Negishi M."/>
            <person name="Ohta I."/>
            <person name="Ohta T."/>
            <person name="Okamoto M."/>
            <person name="Ono N."/>
            <person name="Saji S."/>
            <person name="Sakaguchi M."/>
            <person name="Sakai K."/>
            <person name="Shibata M."/>
            <person name="Shimokawa T."/>
            <person name="Song J."/>
            <person name="Takazaki Y."/>
            <person name="Terasawa K."/>
            <person name="Tsugane M."/>
            <person name="Tsuji K."/>
            <person name="Ueda S."/>
            <person name="Waki K."/>
            <person name="Yamagata H."/>
            <person name="Yamamoto M."/>
            <person name="Yamamoto S."/>
            <person name="Yamane H."/>
            <person name="Yoshiki S."/>
            <person name="Yoshihara R."/>
            <person name="Yukawa K."/>
            <person name="Zhong H."/>
            <person name="Yano M."/>
            <person name="Yuan Q."/>
            <person name="Ouyang S."/>
            <person name="Liu J."/>
            <person name="Jones K.M."/>
            <person name="Gansberger K."/>
            <person name="Moffat K."/>
            <person name="Hill J."/>
            <person name="Bera J."/>
            <person name="Fadrosh D."/>
            <person name="Jin S."/>
            <person name="Johri S."/>
            <person name="Kim M."/>
            <person name="Overton L."/>
            <person name="Reardon M."/>
            <person name="Tsitrin T."/>
            <person name="Vuong H."/>
            <person name="Weaver B."/>
            <person name="Ciecko A."/>
            <person name="Tallon L."/>
            <person name="Jackson J."/>
            <person name="Pai G."/>
            <person name="Aken S.V."/>
            <person name="Utterback T."/>
            <person name="Reidmuller S."/>
            <person name="Feldblyum T."/>
            <person name="Hsiao J."/>
            <person name="Zismann V."/>
            <person name="Iobst S."/>
            <person name="de Vazeille A.R."/>
            <person name="Buell C.R."/>
            <person name="Ying K."/>
            <person name="Li Y."/>
            <person name="Lu T."/>
            <person name="Huang Y."/>
            <person name="Zhao Q."/>
            <person name="Feng Q."/>
            <person name="Zhang L."/>
            <person name="Zhu J."/>
            <person name="Weng Q."/>
            <person name="Mu J."/>
            <person name="Lu Y."/>
            <person name="Fan D."/>
            <person name="Liu Y."/>
            <person name="Guan J."/>
            <person name="Zhang Y."/>
            <person name="Yu S."/>
            <person name="Liu X."/>
            <person name="Zhang Y."/>
            <person name="Hong G."/>
            <person name="Han B."/>
            <person name="Choisne N."/>
            <person name="Demange N."/>
            <person name="Orjeda G."/>
            <person name="Samain S."/>
            <person name="Cattolico L."/>
            <person name="Pelletier E."/>
            <person name="Couloux A."/>
            <person name="Segurens B."/>
            <person name="Wincker P."/>
            <person name="D'Hont A."/>
            <person name="Scarpelli C."/>
            <person name="Weissenbach J."/>
            <person name="Salanoubat M."/>
            <person name="Quetier F."/>
            <person name="Yu Y."/>
            <person name="Kim H.R."/>
            <person name="Rambo T."/>
            <person name="Currie J."/>
            <person name="Collura K."/>
            <person name="Luo M."/>
            <person name="Yang T."/>
            <person name="Ammiraju J.S.S."/>
            <person name="Engler F."/>
            <person name="Soderlund C."/>
            <person name="Wing R.A."/>
            <person name="Palmer L.E."/>
            <person name="de la Bastide M."/>
            <person name="Spiegel L."/>
            <person name="Nascimento L."/>
            <person name="Zutavern T."/>
            <person name="O'Shaughnessy A."/>
            <person name="Dike S."/>
            <person name="Dedhia N."/>
            <person name="Preston R."/>
            <person name="Balija V."/>
            <person name="McCombie W.R."/>
            <person name="Chow T."/>
            <person name="Chen H."/>
            <person name="Chung M."/>
            <person name="Chen C."/>
            <person name="Shaw J."/>
            <person name="Wu H."/>
            <person name="Hsiao K."/>
            <person name="Chao Y."/>
            <person name="Chu M."/>
            <person name="Cheng C."/>
            <person name="Hour A."/>
            <person name="Lee P."/>
            <person name="Lin S."/>
            <person name="Lin Y."/>
            <person name="Liou J."/>
            <person name="Liu S."/>
            <person name="Hsing Y."/>
            <person name="Raghuvanshi S."/>
            <person name="Mohanty A."/>
            <person name="Bharti A.K."/>
            <person name="Gaur A."/>
            <person name="Gupta V."/>
            <person name="Kumar D."/>
            <person name="Ravi V."/>
            <person name="Vij S."/>
            <person name="Kapur A."/>
            <person name="Khurana P."/>
            <person name="Khurana P."/>
            <person name="Khurana J.P."/>
            <person name="Tyagi A.K."/>
            <person name="Gaikwad K."/>
            <person name="Singh A."/>
            <person name="Dalal V."/>
            <person name="Srivastava S."/>
            <person name="Dixit A."/>
            <person name="Pal A.K."/>
            <person name="Ghazi I.A."/>
            <person name="Yadav M."/>
            <person name="Pandit A."/>
            <person name="Bhargava A."/>
            <person name="Sureshbabu K."/>
            <person name="Batra K."/>
            <person name="Sharma T.R."/>
            <person name="Mohapatra T."/>
            <person name="Singh N.K."/>
            <person name="Messing J."/>
            <person name="Nelson A.B."/>
            <person name="Fuks G."/>
            <person name="Kavchok S."/>
            <person name="Keizer G."/>
            <person name="Linton E."/>
            <person name="Llaca V."/>
            <person name="Song R."/>
            <person name="Tanyolac B."/>
            <person name="Young S."/>
            <person name="Ho-Il K."/>
            <person name="Hahn J.H."/>
            <person name="Sangsakoo G."/>
            <person name="Vanavichit A."/>
            <person name="de Mattos Luiz.A.T."/>
            <person name="Zimmer P.D."/>
            <person name="Malone G."/>
            <person name="Dellagostin O."/>
            <person name="de Oliveira A.C."/>
            <person name="Bevan M."/>
            <person name="Bancroft I."/>
            <person name="Minx P."/>
            <person name="Cordum H."/>
            <person name="Wilson R."/>
            <person name="Cheng Z."/>
            <person name="Jin W."/>
            <person name="Jiang J."/>
            <person name="Leong S.A."/>
            <person name="Iwama H."/>
            <person name="Gojobori T."/>
            <person name="Itoh T."/>
            <person name="Niimura Y."/>
            <person name="Fujii Y."/>
            <person name="Habara T."/>
            <person name="Sakai H."/>
            <person name="Sato Y."/>
            <person name="Wilson G."/>
            <person name="Kumar K."/>
            <person name="McCouch S."/>
            <person name="Juretic N."/>
            <person name="Hoen D."/>
            <person name="Wright S."/>
            <person name="Bruskiewich R."/>
            <person name="Bureau T."/>
            <person name="Miyao A."/>
            <person name="Hirochika H."/>
            <person name="Nishikawa T."/>
            <person name="Kadowaki K."/>
            <person name="Sugiura M."/>
            <person name="Burr B."/>
            <person name="Sasaki T."/>
        </authorList>
    </citation>
    <scope>NUCLEOTIDE SEQUENCE [LARGE SCALE GENOMIC DNA]</scope>
    <source>
        <strain evidence="3">cv. Nipponbare</strain>
    </source>
</reference>
<dbReference type="EMBL" id="AP014960">
    <property type="protein sequence ID" value="BAS91369.1"/>
    <property type="molecule type" value="Genomic_DNA"/>
</dbReference>
<feature type="region of interest" description="Disordered" evidence="1">
    <location>
        <begin position="1"/>
        <end position="28"/>
    </location>
</feature>
<feature type="compositionally biased region" description="Low complexity" evidence="1">
    <location>
        <begin position="78"/>
        <end position="96"/>
    </location>
</feature>
<reference evidence="2 3" key="3">
    <citation type="journal article" date="2013" name="Rice">
        <title>Improvement of the Oryza sativa Nipponbare reference genome using next generation sequence and optical map data.</title>
        <authorList>
            <person name="Kawahara Y."/>
            <person name="de la Bastide M."/>
            <person name="Hamilton J.P."/>
            <person name="Kanamori H."/>
            <person name="McCombie W.R."/>
            <person name="Ouyang S."/>
            <person name="Schwartz D.C."/>
            <person name="Tanaka T."/>
            <person name="Wu J."/>
            <person name="Zhou S."/>
            <person name="Childs K.L."/>
            <person name="Davidson R.M."/>
            <person name="Lin H."/>
            <person name="Quesada-Ocampo L."/>
            <person name="Vaillancourt B."/>
            <person name="Sakai H."/>
            <person name="Lee S.S."/>
            <person name="Kim J."/>
            <person name="Numa H."/>
            <person name="Itoh T."/>
            <person name="Buell C.R."/>
            <person name="Matsumoto T."/>
        </authorList>
    </citation>
    <scope>NUCLEOTIDE SEQUENCE [LARGE SCALE GENOMIC DNA]</scope>
    <source>
        <strain evidence="3">cv. Nipponbare</strain>
    </source>
</reference>